<comment type="caution">
    <text evidence="1">The sequence shown here is derived from an EMBL/GenBank/DDBJ whole genome shotgun (WGS) entry which is preliminary data.</text>
</comment>
<proteinExistence type="predicted"/>
<evidence type="ECO:0008006" key="3">
    <source>
        <dbReference type="Google" id="ProtNLM"/>
    </source>
</evidence>
<evidence type="ECO:0000313" key="2">
    <source>
        <dbReference type="Proteomes" id="UP000054988"/>
    </source>
</evidence>
<gene>
    <name evidence="1" type="ORF">WG66_16872</name>
</gene>
<reference evidence="1 2" key="1">
    <citation type="submission" date="2015-12" db="EMBL/GenBank/DDBJ databases">
        <title>Draft genome sequence of Moniliophthora roreri, the causal agent of frosty pod rot of cacao.</title>
        <authorList>
            <person name="Aime M.C."/>
            <person name="Diaz-Valderrama J.R."/>
            <person name="Kijpornyongpan T."/>
            <person name="Phillips-Mora W."/>
        </authorList>
    </citation>
    <scope>NUCLEOTIDE SEQUENCE [LARGE SCALE GENOMIC DNA]</scope>
    <source>
        <strain evidence="1 2">MCA 2952</strain>
    </source>
</reference>
<protein>
    <recommendedName>
        <fullName evidence="3">F-box domain-containing protein</fullName>
    </recommendedName>
</protein>
<dbReference type="EMBL" id="LATX01002379">
    <property type="protein sequence ID" value="KTB30585.1"/>
    <property type="molecule type" value="Genomic_DNA"/>
</dbReference>
<name>A0A0W0F2R5_MONRR</name>
<dbReference type="AlphaFoldDB" id="A0A0W0F2R5"/>
<dbReference type="Proteomes" id="UP000054988">
    <property type="component" value="Unassembled WGS sequence"/>
</dbReference>
<sequence length="446" mass="50578">MNLHFIQEYFIHYWRQISTYYLSPSPALAPHLPFEIVEQIVIHLLTLCGRDGTPNHRNPNLISCSLVSRAWVGPVRKHMWSDRNSWFHVPSTNGSLQQLQKLLSSPFCTLTFGAIWFDPRDYLILELVPQVVVRDAKHLRISPASNHRHVLSNRAMDVLGGIQTITSVDLVGVHLESAANFLDFIGRFPGVKSLSCSRIHLNSKETSDKAVALAVNGLVFERLCSLEVDVEAYSDLFLGRVEFPQLVELKLQDYYRHGQGEDQSRDVDRLRQIGNILAHAGKHLERLVLWFPSRTDPCPEIGEFFNLPKMTPLLRTLVVCVGRESIDLILPMLSFSMPHPHLSVLRIPAMPSNQKALDATLARAIPRLQSLQFPSVHKLTSKDVGNSLLFVNLDDVVKGGHAWRKMKRTINKLEKNMAWCKERGCLHPTFLVGYNISVSSWMLGSY</sequence>
<accession>A0A0W0F2R5</accession>
<organism evidence="1 2">
    <name type="scientific">Moniliophthora roreri</name>
    <name type="common">Frosty pod rot fungus</name>
    <name type="synonym">Monilia roreri</name>
    <dbReference type="NCBI Taxonomy" id="221103"/>
    <lineage>
        <taxon>Eukaryota</taxon>
        <taxon>Fungi</taxon>
        <taxon>Dikarya</taxon>
        <taxon>Basidiomycota</taxon>
        <taxon>Agaricomycotina</taxon>
        <taxon>Agaricomycetes</taxon>
        <taxon>Agaricomycetidae</taxon>
        <taxon>Agaricales</taxon>
        <taxon>Marasmiineae</taxon>
        <taxon>Marasmiaceae</taxon>
        <taxon>Moniliophthora</taxon>
    </lineage>
</organism>
<evidence type="ECO:0000313" key="1">
    <source>
        <dbReference type="EMBL" id="KTB30585.1"/>
    </source>
</evidence>